<gene>
    <name evidence="2" type="ORF">ACJMK2_017269</name>
</gene>
<evidence type="ECO:0000313" key="3">
    <source>
        <dbReference type="Proteomes" id="UP001634394"/>
    </source>
</evidence>
<evidence type="ECO:0000256" key="1">
    <source>
        <dbReference type="SAM" id="Coils"/>
    </source>
</evidence>
<proteinExistence type="predicted"/>
<keyword evidence="3" id="KW-1185">Reference proteome</keyword>
<organism evidence="2 3">
    <name type="scientific">Sinanodonta woodiana</name>
    <name type="common">Chinese pond mussel</name>
    <name type="synonym">Anodonta woodiana</name>
    <dbReference type="NCBI Taxonomy" id="1069815"/>
    <lineage>
        <taxon>Eukaryota</taxon>
        <taxon>Metazoa</taxon>
        <taxon>Spiralia</taxon>
        <taxon>Lophotrochozoa</taxon>
        <taxon>Mollusca</taxon>
        <taxon>Bivalvia</taxon>
        <taxon>Autobranchia</taxon>
        <taxon>Heteroconchia</taxon>
        <taxon>Palaeoheterodonta</taxon>
        <taxon>Unionida</taxon>
        <taxon>Unionoidea</taxon>
        <taxon>Unionidae</taxon>
        <taxon>Unioninae</taxon>
        <taxon>Sinanodonta</taxon>
    </lineage>
</organism>
<comment type="caution">
    <text evidence="2">The sequence shown here is derived from an EMBL/GenBank/DDBJ whole genome shotgun (WGS) entry which is preliminary data.</text>
</comment>
<evidence type="ECO:0008006" key="4">
    <source>
        <dbReference type="Google" id="ProtNLM"/>
    </source>
</evidence>
<keyword evidence="1" id="KW-0175">Coiled coil</keyword>
<dbReference type="Proteomes" id="UP001634394">
    <property type="component" value="Unassembled WGS sequence"/>
</dbReference>
<sequence>MSRNHQITFHPEPENQIENSFQEAMYVCQINRDKLTYFCSEHKELCCIKCALMDHTKCEELLSADDPVSDVTDRYDFKHVLENFDVLKKMFVLLIDNRMKTLETIQQQKLDTIKSIKDWSSLIKEQVDKLETTTIHNLEQICKNKTIIISDQVVECKSAIAAIETSETMHVESTKSDCKGNLLVTLIKLSQQLLKYLRKHDEIENRSLRIKTGFQRNKNLEEAIQNLESLGKVSSETSRIPKVLPYCLLKGTFMTPSRVQRSSTFTLNAKIHGDERECTITSGVCLPDKRLVLYDEENRKIKLFDKCFHFLSHLDLYSTSNICIVDEMTVALHCSYTMHLVSVTDSLKEERSIEKQHACRGVASYKQNLMVCGSRDSIVIYDSSHEVSKTFRLLNSQSNGCYFYQPRWAKD</sequence>
<accession>A0ABD3UXD7</accession>
<dbReference type="EMBL" id="JBJQND010000015">
    <property type="protein sequence ID" value="KAL3853755.1"/>
    <property type="molecule type" value="Genomic_DNA"/>
</dbReference>
<feature type="coiled-coil region" evidence="1">
    <location>
        <begin position="186"/>
        <end position="230"/>
    </location>
</feature>
<evidence type="ECO:0000313" key="2">
    <source>
        <dbReference type="EMBL" id="KAL3853755.1"/>
    </source>
</evidence>
<dbReference type="AlphaFoldDB" id="A0ABD3UXD7"/>
<name>A0ABD3UXD7_SINWO</name>
<reference evidence="2 3" key="1">
    <citation type="submission" date="2024-11" db="EMBL/GenBank/DDBJ databases">
        <title>Chromosome-level genome assembly of the freshwater bivalve Anodonta woodiana.</title>
        <authorList>
            <person name="Chen X."/>
        </authorList>
    </citation>
    <scope>NUCLEOTIDE SEQUENCE [LARGE SCALE GENOMIC DNA]</scope>
    <source>
        <strain evidence="2">MN2024</strain>
        <tissue evidence="2">Gills</tissue>
    </source>
</reference>
<protein>
    <recommendedName>
        <fullName evidence="4">B box-type domain-containing protein</fullName>
    </recommendedName>
</protein>